<gene>
    <name evidence="1" type="ORF">NCTC8580_04746</name>
</gene>
<evidence type="ECO:0000313" key="2">
    <source>
        <dbReference type="Proteomes" id="UP000255087"/>
    </source>
</evidence>
<dbReference type="EMBL" id="UHJC01000002">
    <property type="protein sequence ID" value="SUQ39517.1"/>
    <property type="molecule type" value="Genomic_DNA"/>
</dbReference>
<protein>
    <submittedName>
        <fullName evidence="1">Uncharacterized protein</fullName>
    </submittedName>
</protein>
<dbReference type="Proteomes" id="UP000255087">
    <property type="component" value="Unassembled WGS sequence"/>
</dbReference>
<dbReference type="AlphaFoldDB" id="A0A380SBJ6"/>
<organism evidence="1 2">
    <name type="scientific">Yersinia pseudotuberculosis</name>
    <dbReference type="NCBI Taxonomy" id="633"/>
    <lineage>
        <taxon>Bacteria</taxon>
        <taxon>Pseudomonadati</taxon>
        <taxon>Pseudomonadota</taxon>
        <taxon>Gammaproteobacteria</taxon>
        <taxon>Enterobacterales</taxon>
        <taxon>Yersiniaceae</taxon>
        <taxon>Yersinia</taxon>
    </lineage>
</organism>
<evidence type="ECO:0000313" key="1">
    <source>
        <dbReference type="EMBL" id="SUQ39517.1"/>
    </source>
</evidence>
<sequence>MTLRPPIPALNVCYNPFCLKGLHTARDRQSGRLGRVMLRLPPFLTWLFPPIAKTPKTRRDRSPIYCYRTST</sequence>
<name>A0A380SBJ6_YERPU</name>
<reference evidence="1 2" key="1">
    <citation type="submission" date="2018-06" db="EMBL/GenBank/DDBJ databases">
        <authorList>
            <consortium name="Pathogen Informatics"/>
            <person name="Doyle S."/>
        </authorList>
    </citation>
    <scope>NUCLEOTIDE SEQUENCE [LARGE SCALE GENOMIC DNA]</scope>
    <source>
        <strain evidence="1 2">NCTC8580</strain>
    </source>
</reference>
<accession>A0A380SBJ6</accession>
<proteinExistence type="predicted"/>